<dbReference type="Proteomes" id="UP000002945">
    <property type="component" value="Unassembled WGS sequence"/>
</dbReference>
<sequence>MKTSLTRKSTKETVQTAAAHKTMHPKTQGKTLEDNRPSTIIQQQKKNNTGLPDTLKSGIENLSGHSLDDVKVHYNSSKPAQLNAHAYAQGKNIHLASGQEKHLPHEAWHIVQQKQGRVQPTKTVNGTKINDNASLEKEADVMGAKALQRKEIIQNRNLSNKTHFGVAQRVKKLTPATRLTRLQGLGLVTHSSRIRRGRKSVPKNLTGYSTRNIGGRNYYSRKDHLGRVTKFAGILKYHKGKRKSTPKVPYKRVNDQAGHLIAHSFGGPAKFTDNFVAMDKKVNSKGGAWGKMESYIRQRLQQKYMSVWMSVKPQYDGIKKRPSSILVSLTFTKSPYKVRFNIPTP</sequence>
<dbReference type="HOGENOM" id="CLU_803585_0_0_10"/>
<comment type="caution">
    <text evidence="4">The sequence shown here is derived from an EMBL/GenBank/DDBJ whole genome shotgun (WGS) entry which is preliminary data.</text>
</comment>
<accession>A9DNG0</accession>
<dbReference type="Pfam" id="PF13699">
    <property type="entry name" value="eCIS_core"/>
    <property type="match status" value="1"/>
</dbReference>
<dbReference type="eggNOG" id="COG3177">
    <property type="taxonomic scope" value="Bacteria"/>
</dbReference>
<dbReference type="InterPro" id="IPR044927">
    <property type="entry name" value="Endonuclea_NS_2"/>
</dbReference>
<feature type="domain" description="eCIS core" evidence="2">
    <location>
        <begin position="51"/>
        <end position="116"/>
    </location>
</feature>
<evidence type="ECO:0000256" key="1">
    <source>
        <dbReference type="SAM" id="MobiDB-lite"/>
    </source>
</evidence>
<dbReference type="RefSeq" id="WP_007096233.1">
    <property type="nucleotide sequence ID" value="NZ_CP142125.1"/>
</dbReference>
<evidence type="ECO:0000259" key="2">
    <source>
        <dbReference type="Pfam" id="PF13699"/>
    </source>
</evidence>
<organism evidence="4 5">
    <name type="scientific">Kordia algicida OT-1</name>
    <dbReference type="NCBI Taxonomy" id="391587"/>
    <lineage>
        <taxon>Bacteria</taxon>
        <taxon>Pseudomonadati</taxon>
        <taxon>Bacteroidota</taxon>
        <taxon>Flavobacteriia</taxon>
        <taxon>Flavobacteriales</taxon>
        <taxon>Flavobacteriaceae</taxon>
        <taxon>Kordia</taxon>
    </lineage>
</organism>
<gene>
    <name evidence="4" type="ORF">KAOT1_18507</name>
</gene>
<dbReference type="AlphaFoldDB" id="A9DNG0"/>
<dbReference type="Pfam" id="PF13930">
    <property type="entry name" value="Endonuclea_NS_2"/>
    <property type="match status" value="1"/>
</dbReference>
<evidence type="ECO:0000259" key="3">
    <source>
        <dbReference type="Pfam" id="PF13930"/>
    </source>
</evidence>
<feature type="region of interest" description="Disordered" evidence="1">
    <location>
        <begin position="1"/>
        <end position="37"/>
    </location>
</feature>
<dbReference type="InterPro" id="IPR044929">
    <property type="entry name" value="DNA/RNA_non-sp_Endonuclease_sf"/>
</dbReference>
<dbReference type="STRING" id="391587.KAOT1_18507"/>
<dbReference type="OrthoDB" id="292792at2"/>
<dbReference type="InterPro" id="IPR025295">
    <property type="entry name" value="eCIS_core_dom"/>
</dbReference>
<name>A9DNG0_9FLAO</name>
<proteinExistence type="predicted"/>
<protein>
    <submittedName>
        <fullName evidence="4">Uncharacterized protein</fullName>
    </submittedName>
</protein>
<feature type="compositionally biased region" description="Polar residues" evidence="1">
    <location>
        <begin position="1"/>
        <end position="16"/>
    </location>
</feature>
<evidence type="ECO:0000313" key="4">
    <source>
        <dbReference type="EMBL" id="EDP97182.1"/>
    </source>
</evidence>
<feature type="domain" description="Type VII secretion system protein EssD-like" evidence="3">
    <location>
        <begin position="212"/>
        <end position="327"/>
    </location>
</feature>
<dbReference type="EMBL" id="ABIB01000002">
    <property type="protein sequence ID" value="EDP97182.1"/>
    <property type="molecule type" value="Genomic_DNA"/>
</dbReference>
<reference evidence="4 5" key="1">
    <citation type="journal article" date="2011" name="J. Bacteriol.">
        <title>Genome sequence of the algicidal bacterium Kordia algicida OT-1.</title>
        <authorList>
            <person name="Lee H.S."/>
            <person name="Kang S.G."/>
            <person name="Kwon K.K."/>
            <person name="Lee J.H."/>
            <person name="Kim S.J."/>
        </authorList>
    </citation>
    <scope>NUCLEOTIDE SEQUENCE [LARGE SCALE GENOMIC DNA]</scope>
    <source>
        <strain evidence="4 5">OT-1</strain>
    </source>
</reference>
<keyword evidence="5" id="KW-1185">Reference proteome</keyword>
<evidence type="ECO:0000313" key="5">
    <source>
        <dbReference type="Proteomes" id="UP000002945"/>
    </source>
</evidence>
<dbReference type="Gene3D" id="3.40.570.10">
    <property type="entry name" value="Extracellular Endonuclease, subunit A"/>
    <property type="match status" value="1"/>
</dbReference>